<feature type="transmembrane region" description="Helical" evidence="6">
    <location>
        <begin position="331"/>
        <end position="352"/>
    </location>
</feature>
<feature type="transmembrane region" description="Helical" evidence="6">
    <location>
        <begin position="432"/>
        <end position="453"/>
    </location>
</feature>
<feature type="domain" description="Bicarbonate transporter-like transmembrane" evidence="7">
    <location>
        <begin position="206"/>
        <end position="469"/>
    </location>
</feature>
<feature type="transmembrane region" description="Helical" evidence="6">
    <location>
        <begin position="408"/>
        <end position="426"/>
    </location>
</feature>
<protein>
    <recommendedName>
        <fullName evidence="7">Bicarbonate transporter-like transmembrane domain-containing protein</fullName>
    </recommendedName>
</protein>
<dbReference type="PANTHER" id="PTHR11453:SF38">
    <property type="entry name" value="ANION TRANSPORTER (EUROFUNG)"/>
    <property type="match status" value="1"/>
</dbReference>
<gene>
    <name evidence="8" type="ORF">PMZ80_003796</name>
</gene>
<keyword evidence="9" id="KW-1185">Reference proteome</keyword>
<feature type="transmembrane region" description="Helical" evidence="6">
    <location>
        <begin position="242"/>
        <end position="263"/>
    </location>
</feature>
<keyword evidence="3 6" id="KW-1133">Transmembrane helix</keyword>
<feature type="transmembrane region" description="Helical" evidence="6">
    <location>
        <begin position="202"/>
        <end position="222"/>
    </location>
</feature>
<organism evidence="8 9">
    <name type="scientific">Knufia obscura</name>
    <dbReference type="NCBI Taxonomy" id="1635080"/>
    <lineage>
        <taxon>Eukaryota</taxon>
        <taxon>Fungi</taxon>
        <taxon>Dikarya</taxon>
        <taxon>Ascomycota</taxon>
        <taxon>Pezizomycotina</taxon>
        <taxon>Eurotiomycetes</taxon>
        <taxon>Chaetothyriomycetidae</taxon>
        <taxon>Chaetothyriales</taxon>
        <taxon>Trichomeriaceae</taxon>
        <taxon>Knufia</taxon>
    </lineage>
</organism>
<evidence type="ECO:0000259" key="7">
    <source>
        <dbReference type="Pfam" id="PF00955"/>
    </source>
</evidence>
<reference evidence="8 9" key="1">
    <citation type="journal article" date="2023" name="Res Sq">
        <title>Genomic and morphological characterization of Knufia obscura isolated from the Mars 2020 spacecraft assembly facility.</title>
        <authorList>
            <person name="Chander A.M."/>
            <person name="Teixeira M.M."/>
            <person name="Singh N.K."/>
            <person name="Williams M.P."/>
            <person name="Parker C.W."/>
            <person name="Leo P."/>
            <person name="Stajich J.E."/>
            <person name="Torok T."/>
            <person name="Tighe S."/>
            <person name="Mason C.E."/>
            <person name="Venkateswaran K."/>
        </authorList>
    </citation>
    <scope>NUCLEOTIDE SEQUENCE [LARGE SCALE GENOMIC DNA]</scope>
    <source>
        <strain evidence="8 9">CCFEE 5817</strain>
    </source>
</reference>
<evidence type="ECO:0000313" key="9">
    <source>
        <dbReference type="Proteomes" id="UP001334248"/>
    </source>
</evidence>
<accession>A0ABR0RWT7</accession>
<dbReference type="InterPro" id="IPR003020">
    <property type="entry name" value="HCO3_transpt_euk"/>
</dbReference>
<dbReference type="GeneID" id="89997245"/>
<evidence type="ECO:0000256" key="4">
    <source>
        <dbReference type="ARBA" id="ARBA00023136"/>
    </source>
</evidence>
<feature type="transmembrane region" description="Helical" evidence="6">
    <location>
        <begin position="87"/>
        <end position="106"/>
    </location>
</feature>
<dbReference type="RefSeq" id="XP_064732604.1">
    <property type="nucleotide sequence ID" value="XM_064872224.1"/>
</dbReference>
<evidence type="ECO:0000313" key="8">
    <source>
        <dbReference type="EMBL" id="KAK5944514.1"/>
    </source>
</evidence>
<dbReference type="Pfam" id="PF00955">
    <property type="entry name" value="HCO3_cotransp"/>
    <property type="match status" value="2"/>
</dbReference>
<comment type="subcellular location">
    <subcellularLocation>
        <location evidence="1">Membrane</location>
        <topology evidence="1">Multi-pass membrane protein</topology>
    </subcellularLocation>
</comment>
<feature type="domain" description="Bicarbonate transporter-like transmembrane" evidence="7">
    <location>
        <begin position="30"/>
        <end position="197"/>
    </location>
</feature>
<name>A0ABR0RWT7_9EURO</name>
<sequence>MLTKVPTLDTQADPYKWQDEQGFWARCAHPCRGMWYDIKRRLPYYWSDIIDGWAYRVFAGTIRIFFINLLPALAFQLDMSHNTGGFFGINEALLSSALAAIVFSTLSAQPLTVVGVTGLISLFNYTIYDIIKLHDVTIYPRFMVWVGIWAAIWHWAIAITNLCDYMRTITDFSSQTFGLYVGTIYVVKGCEELAINFYDGQIANGFASSMIAILYFMTVYYLERIGSTSFATSGVRKFISDYAYVLATVWWTGFSHFPGNLAYADFIRLPITRAFYPTVDRPWVVAFWTLEVKWIFVALPIGFLMMLLFYYDHNVSSLTAQARNFPLKKPAGFHWDFFLLGCTCFAGGILNIPLPNGLVPQAPVHTDSLTYYDDTPEYISTKDHDTEPVIVRHNTKATKVAEQRISHFLMGLALVGMMTRPLLIVLRTMPRAIFSGVFFTVGLGGILTNPILVHKLKFLFTQRQFIPPHEPLLKPDMALSRLAITRMGDDRGDIADDRGYRISGVDYGAYPVEVEGVAKVVYGGGAGDYGSFDGGWGGCVGEFGGKPELPEDRLLRNKESRGREDPERGAAGMAAGMVQVSERDAEFNNEGKGALRRKNKKGGRDEDHDGTYDSERTQVNSESSTPEGVDARR</sequence>
<feature type="transmembrane region" description="Helical" evidence="6">
    <location>
        <begin position="172"/>
        <end position="190"/>
    </location>
</feature>
<feature type="compositionally biased region" description="Polar residues" evidence="5">
    <location>
        <begin position="617"/>
        <end position="626"/>
    </location>
</feature>
<comment type="caution">
    <text evidence="8">The sequence shown here is derived from an EMBL/GenBank/DDBJ whole genome shotgun (WGS) entry which is preliminary data.</text>
</comment>
<evidence type="ECO:0000256" key="3">
    <source>
        <dbReference type="ARBA" id="ARBA00022989"/>
    </source>
</evidence>
<dbReference type="InterPro" id="IPR011531">
    <property type="entry name" value="HCO3_transpt-like_TM_dom"/>
</dbReference>
<dbReference type="EMBL" id="JAVHJV010000003">
    <property type="protein sequence ID" value="KAK5944514.1"/>
    <property type="molecule type" value="Genomic_DNA"/>
</dbReference>
<evidence type="ECO:0000256" key="1">
    <source>
        <dbReference type="ARBA" id="ARBA00004141"/>
    </source>
</evidence>
<evidence type="ECO:0000256" key="2">
    <source>
        <dbReference type="ARBA" id="ARBA00022692"/>
    </source>
</evidence>
<feature type="transmembrane region" description="Helical" evidence="6">
    <location>
        <begin position="284"/>
        <end position="311"/>
    </location>
</feature>
<feature type="transmembrane region" description="Helical" evidence="6">
    <location>
        <begin position="53"/>
        <end position="75"/>
    </location>
</feature>
<evidence type="ECO:0000256" key="5">
    <source>
        <dbReference type="SAM" id="MobiDB-lite"/>
    </source>
</evidence>
<keyword evidence="2 6" id="KW-0812">Transmembrane</keyword>
<feature type="compositionally biased region" description="Basic and acidic residues" evidence="5">
    <location>
        <begin position="602"/>
        <end position="616"/>
    </location>
</feature>
<evidence type="ECO:0000256" key="6">
    <source>
        <dbReference type="SAM" id="Phobius"/>
    </source>
</evidence>
<dbReference type="PANTHER" id="PTHR11453">
    <property type="entry name" value="ANION EXCHANGE PROTEIN"/>
    <property type="match status" value="1"/>
</dbReference>
<dbReference type="Proteomes" id="UP001334248">
    <property type="component" value="Unassembled WGS sequence"/>
</dbReference>
<keyword evidence="4 6" id="KW-0472">Membrane</keyword>
<proteinExistence type="predicted"/>
<dbReference type="Gene3D" id="1.10.287.570">
    <property type="entry name" value="Helical hairpin bin"/>
    <property type="match status" value="1"/>
</dbReference>
<feature type="transmembrane region" description="Helical" evidence="6">
    <location>
        <begin position="112"/>
        <end position="130"/>
    </location>
</feature>
<feature type="transmembrane region" description="Helical" evidence="6">
    <location>
        <begin position="142"/>
        <end position="160"/>
    </location>
</feature>
<feature type="compositionally biased region" description="Basic and acidic residues" evidence="5">
    <location>
        <begin position="548"/>
        <end position="568"/>
    </location>
</feature>
<feature type="region of interest" description="Disordered" evidence="5">
    <location>
        <begin position="547"/>
        <end position="633"/>
    </location>
</feature>